<keyword evidence="6 8" id="KW-0057">Aromatic amino acid biosynthesis</keyword>
<keyword evidence="8" id="KW-0028">Amino-acid biosynthesis</keyword>
<evidence type="ECO:0000256" key="2">
    <source>
        <dbReference type="ARBA" id="ARBA00004902"/>
    </source>
</evidence>
<reference evidence="12 13" key="1">
    <citation type="submission" date="2019-06" db="EMBL/GenBank/DDBJ databases">
        <title>Sequencing the genomes of 1000 actinobacteria strains.</title>
        <authorList>
            <person name="Klenk H.-P."/>
        </authorList>
    </citation>
    <scope>NUCLEOTIDE SEQUENCE [LARGE SCALE GENOMIC DNA]</scope>
    <source>
        <strain evidence="12 13">DSM 17305</strain>
    </source>
</reference>
<evidence type="ECO:0000256" key="1">
    <source>
        <dbReference type="ARBA" id="ARBA00001864"/>
    </source>
</evidence>
<gene>
    <name evidence="8" type="primary">aroQ</name>
    <name evidence="12" type="ORF">FB475_0056</name>
</gene>
<dbReference type="GO" id="GO:0009423">
    <property type="term" value="P:chorismate biosynthetic process"/>
    <property type="evidence" value="ECO:0007669"/>
    <property type="project" value="UniProtKB-UniRule"/>
</dbReference>
<evidence type="ECO:0000256" key="10">
    <source>
        <dbReference type="PIRSR" id="PIRSR001399-2"/>
    </source>
</evidence>
<feature type="binding site" evidence="8 10">
    <location>
        <position position="77"/>
    </location>
    <ligand>
        <name>substrate</name>
    </ligand>
</feature>
<feature type="binding site" evidence="8 10">
    <location>
        <position position="114"/>
    </location>
    <ligand>
        <name>substrate</name>
    </ligand>
</feature>
<dbReference type="Proteomes" id="UP000316298">
    <property type="component" value="Unassembled WGS sequence"/>
</dbReference>
<dbReference type="SUPFAM" id="SSF52304">
    <property type="entry name" value="Type II 3-dehydroquinate dehydratase"/>
    <property type="match status" value="1"/>
</dbReference>
<feature type="binding site" evidence="8 10">
    <location>
        <position position="90"/>
    </location>
    <ligand>
        <name>substrate</name>
    </ligand>
</feature>
<keyword evidence="13" id="KW-1185">Reference proteome</keyword>
<evidence type="ECO:0000256" key="3">
    <source>
        <dbReference type="ARBA" id="ARBA00011037"/>
    </source>
</evidence>
<dbReference type="GO" id="GO:0003855">
    <property type="term" value="F:3-dehydroquinate dehydratase activity"/>
    <property type="evidence" value="ECO:0007669"/>
    <property type="project" value="UniProtKB-UniRule"/>
</dbReference>
<dbReference type="EMBL" id="VFMM01000001">
    <property type="protein sequence ID" value="TQJ15971.1"/>
    <property type="molecule type" value="Genomic_DNA"/>
</dbReference>
<dbReference type="NCBIfam" id="NF003805">
    <property type="entry name" value="PRK05395.1-2"/>
    <property type="match status" value="1"/>
</dbReference>
<dbReference type="GO" id="GO:0009073">
    <property type="term" value="P:aromatic amino acid family biosynthetic process"/>
    <property type="evidence" value="ECO:0007669"/>
    <property type="project" value="UniProtKB-KW"/>
</dbReference>
<dbReference type="InterPro" id="IPR001874">
    <property type="entry name" value="DHquinase_II"/>
</dbReference>
<dbReference type="CDD" id="cd00466">
    <property type="entry name" value="DHQase_II"/>
    <property type="match status" value="1"/>
</dbReference>
<dbReference type="GO" id="GO:0019631">
    <property type="term" value="P:quinate catabolic process"/>
    <property type="evidence" value="ECO:0007669"/>
    <property type="project" value="TreeGrafter"/>
</dbReference>
<comment type="similarity">
    <text evidence="3 8">Belongs to the type-II 3-dehydroquinase family.</text>
</comment>
<evidence type="ECO:0000256" key="8">
    <source>
        <dbReference type="HAMAP-Rule" id="MF_00169"/>
    </source>
</evidence>
<dbReference type="AlphaFoldDB" id="A0A542EKU6"/>
<feature type="active site" description="Proton donor" evidence="8 9">
    <location>
        <position position="103"/>
    </location>
</feature>
<dbReference type="UniPathway" id="UPA00053">
    <property type="reaction ID" value="UER00086"/>
</dbReference>
<feature type="binding site" evidence="8 10">
    <location>
        <position position="83"/>
    </location>
    <ligand>
        <name>substrate</name>
    </ligand>
</feature>
<comment type="pathway">
    <text evidence="2 8">Metabolic intermediate biosynthesis; chorismate biosynthesis; chorismate from D-erythrose 4-phosphate and phosphoenolpyruvate: step 3/7.</text>
</comment>
<dbReference type="NCBIfam" id="TIGR01088">
    <property type="entry name" value="aroQ"/>
    <property type="match status" value="1"/>
</dbReference>
<dbReference type="NCBIfam" id="NF003807">
    <property type="entry name" value="PRK05395.1-4"/>
    <property type="match status" value="1"/>
</dbReference>
<evidence type="ECO:0000256" key="6">
    <source>
        <dbReference type="ARBA" id="ARBA00023141"/>
    </source>
</evidence>
<feature type="active site" description="Proton acceptor" evidence="8 9">
    <location>
        <position position="26"/>
    </location>
</feature>
<dbReference type="HAMAP" id="MF_00169">
    <property type="entry name" value="AroQ"/>
    <property type="match status" value="1"/>
</dbReference>
<dbReference type="PANTHER" id="PTHR21272:SF3">
    <property type="entry name" value="CATABOLIC 3-DEHYDROQUINASE"/>
    <property type="match status" value="1"/>
</dbReference>
<name>A0A542EKU6_9ACTN</name>
<dbReference type="PANTHER" id="PTHR21272">
    <property type="entry name" value="CATABOLIC 3-DEHYDROQUINASE"/>
    <property type="match status" value="1"/>
</dbReference>
<sequence>MDVSHRVLVLNGPNLGRLGSREPEKYGTTTFAELVGVCEKTGAELGLEVEVRQTDDEAELVGWLHEAADTRTPVVLNPAAFTHYSYSLRDAIAQRTAPLIEIHLTNPATREDFRHTSVVAGVATGTIAGFGLDSYRLALRALTTLE</sequence>
<evidence type="ECO:0000256" key="9">
    <source>
        <dbReference type="PIRSR" id="PIRSR001399-1"/>
    </source>
</evidence>
<dbReference type="PROSITE" id="PS01029">
    <property type="entry name" value="DEHYDROQUINASE_II"/>
    <property type="match status" value="1"/>
</dbReference>
<dbReference type="PIRSF" id="PIRSF001399">
    <property type="entry name" value="DHquinase_II"/>
    <property type="match status" value="1"/>
</dbReference>
<comment type="function">
    <text evidence="8">Catalyzes a trans-dehydration via an enolate intermediate.</text>
</comment>
<keyword evidence="7 8" id="KW-0456">Lyase</keyword>
<accession>A0A542EKU6</accession>
<dbReference type="InterPro" id="IPR036441">
    <property type="entry name" value="DHquinase_II_sf"/>
</dbReference>
<organism evidence="12 13">
    <name type="scientific">Kribbella jejuensis</name>
    <dbReference type="NCBI Taxonomy" id="236068"/>
    <lineage>
        <taxon>Bacteria</taxon>
        <taxon>Bacillati</taxon>
        <taxon>Actinomycetota</taxon>
        <taxon>Actinomycetes</taxon>
        <taxon>Propionibacteriales</taxon>
        <taxon>Kribbellaceae</taxon>
        <taxon>Kribbella</taxon>
    </lineage>
</organism>
<dbReference type="GO" id="GO:0008652">
    <property type="term" value="P:amino acid biosynthetic process"/>
    <property type="evidence" value="ECO:0007669"/>
    <property type="project" value="UniProtKB-KW"/>
</dbReference>
<dbReference type="Pfam" id="PF01220">
    <property type="entry name" value="DHquinase_II"/>
    <property type="match status" value="1"/>
</dbReference>
<evidence type="ECO:0000313" key="12">
    <source>
        <dbReference type="EMBL" id="TQJ15971.1"/>
    </source>
</evidence>
<evidence type="ECO:0000313" key="13">
    <source>
        <dbReference type="Proteomes" id="UP000316298"/>
    </source>
</evidence>
<dbReference type="EC" id="4.2.1.10" evidence="5 8"/>
<protein>
    <recommendedName>
        <fullName evidence="5 8">3-dehydroquinate dehydratase</fullName>
        <shortName evidence="8">3-dehydroquinase</shortName>
        <ecNumber evidence="5 8">4.2.1.10</ecNumber>
    </recommendedName>
    <alternativeName>
        <fullName evidence="8">Type II DHQase</fullName>
    </alternativeName>
</protein>
<evidence type="ECO:0000256" key="11">
    <source>
        <dbReference type="PIRSR" id="PIRSR001399-3"/>
    </source>
</evidence>
<comment type="catalytic activity">
    <reaction evidence="1 8">
        <text>3-dehydroquinate = 3-dehydroshikimate + H2O</text>
        <dbReference type="Rhea" id="RHEA:21096"/>
        <dbReference type="ChEBI" id="CHEBI:15377"/>
        <dbReference type="ChEBI" id="CHEBI:16630"/>
        <dbReference type="ChEBI" id="CHEBI:32364"/>
        <dbReference type="EC" id="4.2.1.10"/>
    </reaction>
</comment>
<comment type="subunit">
    <text evidence="4 8">Homododecamer.</text>
</comment>
<feature type="binding site" evidence="8 10">
    <location>
        <begin position="104"/>
        <end position="105"/>
    </location>
    <ligand>
        <name>substrate</name>
    </ligand>
</feature>
<dbReference type="Gene3D" id="3.40.50.9100">
    <property type="entry name" value="Dehydroquinase, class II"/>
    <property type="match status" value="1"/>
</dbReference>
<dbReference type="InterPro" id="IPR018509">
    <property type="entry name" value="DHquinase_II_CS"/>
</dbReference>
<evidence type="ECO:0000256" key="4">
    <source>
        <dbReference type="ARBA" id="ARBA00011193"/>
    </source>
</evidence>
<proteinExistence type="inferred from homology"/>
<feature type="site" description="Transition state stabilizer" evidence="8 11">
    <location>
        <position position="21"/>
    </location>
</feature>
<evidence type="ECO:0000256" key="7">
    <source>
        <dbReference type="ARBA" id="ARBA00023239"/>
    </source>
</evidence>
<evidence type="ECO:0000256" key="5">
    <source>
        <dbReference type="ARBA" id="ARBA00012060"/>
    </source>
</evidence>
<comment type="caution">
    <text evidence="12">The sequence shown here is derived from an EMBL/GenBank/DDBJ whole genome shotgun (WGS) entry which is preliminary data.</text>
</comment>